<reference evidence="2" key="1">
    <citation type="submission" date="2016-07" db="EMBL/GenBank/DDBJ databases">
        <title>De novo transcriptome assembly of four accessions of the metal hyperaccumulator plant Noccaea caerulescens.</title>
        <authorList>
            <person name="Blande D."/>
            <person name="Halimaa P."/>
            <person name="Tervahauta A.I."/>
            <person name="Aarts M.G."/>
            <person name="Karenlampi S.O."/>
        </authorList>
    </citation>
    <scope>NUCLEOTIDE SEQUENCE</scope>
</reference>
<evidence type="ECO:0000313" key="2">
    <source>
        <dbReference type="EMBL" id="JAU15182.1"/>
    </source>
</evidence>
<gene>
    <name evidence="2" type="ORF">GA_TR13793_c0_g1_i1_g.43465</name>
    <name evidence="3" type="ORF">LC_TR3658_c0_g1_i1_g.13665</name>
    <name evidence="4" type="ORF">MP_TR3488_c0_g1_i1_g.9574</name>
</gene>
<organism evidence="2">
    <name type="scientific">Noccaea caerulescens</name>
    <name type="common">Alpine penny-cress</name>
    <name type="synonym">Thlaspi caerulescens</name>
    <dbReference type="NCBI Taxonomy" id="107243"/>
    <lineage>
        <taxon>Eukaryota</taxon>
        <taxon>Viridiplantae</taxon>
        <taxon>Streptophyta</taxon>
        <taxon>Embryophyta</taxon>
        <taxon>Tracheophyta</taxon>
        <taxon>Spermatophyta</taxon>
        <taxon>Magnoliopsida</taxon>
        <taxon>eudicotyledons</taxon>
        <taxon>Gunneridae</taxon>
        <taxon>Pentapetalae</taxon>
        <taxon>rosids</taxon>
        <taxon>malvids</taxon>
        <taxon>Brassicales</taxon>
        <taxon>Brassicaceae</taxon>
        <taxon>Coluteocarpeae</taxon>
        <taxon>Noccaea</taxon>
    </lineage>
</organism>
<feature type="compositionally biased region" description="Polar residues" evidence="1">
    <location>
        <begin position="24"/>
        <end position="39"/>
    </location>
</feature>
<sequence>MADVENQQESSFPVKRKPDLFCQDQDNVANKAQKLNPSSIPAADSESKDGEINGSGVENLNSSTDEKIGSESSVSLEKAAGSELELEKDVNGVAGDLGAEEEQEGGNEEEEEEEDDEDEDEDEEEEEEDDLIEAEINRKGKGISREDKGKGKMIEVDESDEDDDSDDEDGGDEYDESDLSDDPLAEVDLDNILPSRTRRRSIQPGVYISNDRVGNVEADDSSDDSDA</sequence>
<proteinExistence type="predicted"/>
<evidence type="ECO:0000313" key="3">
    <source>
        <dbReference type="EMBL" id="JAU40645.1"/>
    </source>
</evidence>
<dbReference type="PANTHER" id="PTHR36899">
    <property type="entry name" value="OS04G0395700 PROTEIN"/>
    <property type="match status" value="1"/>
</dbReference>
<feature type="compositionally biased region" description="Polar residues" evidence="1">
    <location>
        <begin position="1"/>
        <end position="11"/>
    </location>
</feature>
<dbReference type="AlphaFoldDB" id="A0A1J3D8D0"/>
<name>A0A1J3D8D0_NOCCA</name>
<evidence type="ECO:0000256" key="1">
    <source>
        <dbReference type="SAM" id="MobiDB-lite"/>
    </source>
</evidence>
<feature type="compositionally biased region" description="Acidic residues" evidence="1">
    <location>
        <begin position="156"/>
        <end position="189"/>
    </location>
</feature>
<feature type="region of interest" description="Disordered" evidence="1">
    <location>
        <begin position="1"/>
        <end position="227"/>
    </location>
</feature>
<dbReference type="EMBL" id="GEVK01012187">
    <property type="protein sequence ID" value="JAU40645.1"/>
    <property type="molecule type" value="Transcribed_RNA"/>
</dbReference>
<evidence type="ECO:0008006" key="5">
    <source>
        <dbReference type="Google" id="ProtNLM"/>
    </source>
</evidence>
<feature type="compositionally biased region" description="Basic and acidic residues" evidence="1">
    <location>
        <begin position="135"/>
        <end position="155"/>
    </location>
</feature>
<feature type="compositionally biased region" description="Acidic residues" evidence="1">
    <location>
        <begin position="217"/>
        <end position="227"/>
    </location>
</feature>
<protein>
    <recommendedName>
        <fullName evidence="5">Histone chaperone domain-containing protein</fullName>
    </recommendedName>
</protein>
<feature type="compositionally biased region" description="Acidic residues" evidence="1">
    <location>
        <begin position="98"/>
        <end position="133"/>
    </location>
</feature>
<dbReference type="EMBL" id="GEVM01028013">
    <property type="protein sequence ID" value="JAU77925.1"/>
    <property type="molecule type" value="Transcribed_RNA"/>
</dbReference>
<accession>A0A1J3D8D0</accession>
<dbReference type="EMBL" id="GEVI01017138">
    <property type="protein sequence ID" value="JAU15182.1"/>
    <property type="molecule type" value="Transcribed_RNA"/>
</dbReference>
<dbReference type="PANTHER" id="PTHR36899:SF3">
    <property type="entry name" value="F13K23.8 PROTEIN"/>
    <property type="match status" value="1"/>
</dbReference>
<evidence type="ECO:0000313" key="4">
    <source>
        <dbReference type="EMBL" id="JAU77925.1"/>
    </source>
</evidence>